<feature type="domain" description="ABC transmembrane type-1" evidence="8">
    <location>
        <begin position="72"/>
        <end position="263"/>
    </location>
</feature>
<dbReference type="Proteomes" id="UP000261031">
    <property type="component" value="Unassembled WGS sequence"/>
</dbReference>
<evidence type="ECO:0000256" key="6">
    <source>
        <dbReference type="ARBA" id="ARBA00023136"/>
    </source>
</evidence>
<feature type="transmembrane region" description="Helical" evidence="7">
    <location>
        <begin position="183"/>
        <end position="208"/>
    </location>
</feature>
<keyword evidence="2 7" id="KW-0813">Transport</keyword>
<proteinExistence type="inferred from homology"/>
<dbReference type="Gene3D" id="1.10.3720.10">
    <property type="entry name" value="MetI-like"/>
    <property type="match status" value="1"/>
</dbReference>
<dbReference type="EMBL" id="QSWD01000009">
    <property type="protein sequence ID" value="RGP01062.1"/>
    <property type="molecule type" value="Genomic_DNA"/>
</dbReference>
<feature type="transmembrane region" description="Helical" evidence="7">
    <location>
        <begin position="139"/>
        <end position="162"/>
    </location>
</feature>
<evidence type="ECO:0000313" key="10">
    <source>
        <dbReference type="Proteomes" id="UP000261031"/>
    </source>
</evidence>
<evidence type="ECO:0000256" key="1">
    <source>
        <dbReference type="ARBA" id="ARBA00004651"/>
    </source>
</evidence>
<evidence type="ECO:0000256" key="7">
    <source>
        <dbReference type="RuleBase" id="RU363032"/>
    </source>
</evidence>
<dbReference type="PANTHER" id="PTHR43744:SF8">
    <property type="entry name" value="SN-GLYCEROL-3-PHOSPHATE TRANSPORT SYSTEM PERMEASE PROTEIN UGPE"/>
    <property type="match status" value="1"/>
</dbReference>
<dbReference type="GO" id="GO:0005886">
    <property type="term" value="C:plasma membrane"/>
    <property type="evidence" value="ECO:0007669"/>
    <property type="project" value="UniProtKB-SubCell"/>
</dbReference>
<dbReference type="AlphaFoldDB" id="A0A395ZJM7"/>
<evidence type="ECO:0000256" key="4">
    <source>
        <dbReference type="ARBA" id="ARBA00022692"/>
    </source>
</evidence>
<dbReference type="InterPro" id="IPR035906">
    <property type="entry name" value="MetI-like_sf"/>
</dbReference>
<dbReference type="SUPFAM" id="SSF161098">
    <property type="entry name" value="MetI-like"/>
    <property type="match status" value="1"/>
</dbReference>
<evidence type="ECO:0000256" key="2">
    <source>
        <dbReference type="ARBA" id="ARBA00022448"/>
    </source>
</evidence>
<keyword evidence="4 7" id="KW-0812">Transmembrane</keyword>
<sequence length="278" mass="30899">MNQRIKHGPFWTGLFSVISLAWLFPLALVLINSFKKKVYISADTFSLPTGKEFAGLFNYKDGIEKTNFIASFGWSLVITVGAVLLILLCTSMCAWWIVRVNNVASKIIYVLFLLNMIVPFQMVMFPLSKMADMLGLNTPWGVCLVYLGFGAGLPVFIFTGTIKSIPQEIEESAMIDGAGAVRTFFTIVVPMMRSSIITVAILQTMWIWNDYLLPYLTLDLQRFKTIPIVIQYLRGGYGSIDMGALMACLVLAIIPIVIFFALCQKYIIQGITAGAVKG</sequence>
<comment type="similarity">
    <text evidence="7">Belongs to the binding-protein-dependent transport system permease family.</text>
</comment>
<gene>
    <name evidence="9" type="ORF">DXA79_09980</name>
</gene>
<keyword evidence="5 7" id="KW-1133">Transmembrane helix</keyword>
<dbReference type="InterPro" id="IPR000515">
    <property type="entry name" value="MetI-like"/>
</dbReference>
<evidence type="ECO:0000259" key="8">
    <source>
        <dbReference type="PROSITE" id="PS50928"/>
    </source>
</evidence>
<comment type="caution">
    <text evidence="9">The sequence shown here is derived from an EMBL/GenBank/DDBJ whole genome shotgun (WGS) entry which is preliminary data.</text>
</comment>
<keyword evidence="3" id="KW-1003">Cell membrane</keyword>
<dbReference type="RefSeq" id="WP_021913073.1">
    <property type="nucleotide sequence ID" value="NZ_CP092470.1"/>
</dbReference>
<evidence type="ECO:0000256" key="5">
    <source>
        <dbReference type="ARBA" id="ARBA00022989"/>
    </source>
</evidence>
<protein>
    <submittedName>
        <fullName evidence="9">Carbohydrate ABC transporter permease</fullName>
    </submittedName>
</protein>
<evidence type="ECO:0000313" key="9">
    <source>
        <dbReference type="EMBL" id="RGP01062.1"/>
    </source>
</evidence>
<name>A0A395ZJM7_BIFPS</name>
<feature type="transmembrane region" description="Helical" evidence="7">
    <location>
        <begin position="242"/>
        <end position="262"/>
    </location>
</feature>
<comment type="subcellular location">
    <subcellularLocation>
        <location evidence="1 7">Cell membrane</location>
        <topology evidence="1 7">Multi-pass membrane protein</topology>
    </subcellularLocation>
</comment>
<feature type="transmembrane region" description="Helical" evidence="7">
    <location>
        <begin position="107"/>
        <end position="127"/>
    </location>
</feature>
<accession>A0A395ZJM7</accession>
<reference evidence="9 10" key="1">
    <citation type="submission" date="2018-08" db="EMBL/GenBank/DDBJ databases">
        <title>A genome reference for cultivated species of the human gut microbiota.</title>
        <authorList>
            <person name="Zou Y."/>
            <person name="Xue W."/>
            <person name="Luo G."/>
        </authorList>
    </citation>
    <scope>NUCLEOTIDE SEQUENCE [LARGE SCALE GENOMIC DNA]</scope>
    <source>
        <strain evidence="9 10">OF05-12</strain>
    </source>
</reference>
<dbReference type="GO" id="GO:0055085">
    <property type="term" value="P:transmembrane transport"/>
    <property type="evidence" value="ECO:0007669"/>
    <property type="project" value="InterPro"/>
</dbReference>
<dbReference type="Pfam" id="PF00528">
    <property type="entry name" value="BPD_transp_1"/>
    <property type="match status" value="1"/>
</dbReference>
<feature type="transmembrane region" description="Helical" evidence="7">
    <location>
        <begin position="12"/>
        <end position="31"/>
    </location>
</feature>
<evidence type="ECO:0000256" key="3">
    <source>
        <dbReference type="ARBA" id="ARBA00022475"/>
    </source>
</evidence>
<keyword evidence="6 7" id="KW-0472">Membrane</keyword>
<dbReference type="PROSITE" id="PS50928">
    <property type="entry name" value="ABC_TM1"/>
    <property type="match status" value="1"/>
</dbReference>
<dbReference type="CDD" id="cd06261">
    <property type="entry name" value="TM_PBP2"/>
    <property type="match status" value="1"/>
</dbReference>
<feature type="transmembrane region" description="Helical" evidence="7">
    <location>
        <begin position="72"/>
        <end position="98"/>
    </location>
</feature>
<organism evidence="9 10">
    <name type="scientific">Bifidobacterium pseudocatenulatum</name>
    <dbReference type="NCBI Taxonomy" id="28026"/>
    <lineage>
        <taxon>Bacteria</taxon>
        <taxon>Bacillati</taxon>
        <taxon>Actinomycetota</taxon>
        <taxon>Actinomycetes</taxon>
        <taxon>Bifidobacteriales</taxon>
        <taxon>Bifidobacteriaceae</taxon>
        <taxon>Bifidobacterium</taxon>
    </lineage>
</organism>
<dbReference type="PANTHER" id="PTHR43744">
    <property type="entry name" value="ABC TRANSPORTER PERMEASE PROTEIN MG189-RELATED-RELATED"/>
    <property type="match status" value="1"/>
</dbReference>